<feature type="transmembrane region" description="Helical" evidence="1">
    <location>
        <begin position="68"/>
        <end position="87"/>
    </location>
</feature>
<organism evidence="2">
    <name type="scientific">uncultured Alphaproteobacteria bacterium</name>
    <dbReference type="NCBI Taxonomy" id="91750"/>
    <lineage>
        <taxon>Bacteria</taxon>
        <taxon>Pseudomonadati</taxon>
        <taxon>Pseudomonadota</taxon>
        <taxon>Alphaproteobacteria</taxon>
        <taxon>environmental samples</taxon>
    </lineage>
</organism>
<dbReference type="AlphaFoldDB" id="A0A212KHQ7"/>
<evidence type="ECO:0000313" key="2">
    <source>
        <dbReference type="EMBL" id="SBW11250.1"/>
    </source>
</evidence>
<keyword evidence="1" id="KW-0472">Membrane</keyword>
<name>A0A212KHQ7_9PROT</name>
<protein>
    <submittedName>
        <fullName evidence="2">Uncharacterized protein</fullName>
    </submittedName>
</protein>
<accession>A0A212KHQ7</accession>
<gene>
    <name evidence="2" type="ORF">KL86APRO_20129</name>
</gene>
<evidence type="ECO:0000256" key="1">
    <source>
        <dbReference type="SAM" id="Phobius"/>
    </source>
</evidence>
<reference evidence="2" key="1">
    <citation type="submission" date="2016-04" db="EMBL/GenBank/DDBJ databases">
        <authorList>
            <person name="Evans L.H."/>
            <person name="Alamgir A."/>
            <person name="Owens N."/>
            <person name="Weber N.D."/>
            <person name="Virtaneva K."/>
            <person name="Barbian K."/>
            <person name="Babar A."/>
            <person name="Rosenke K."/>
        </authorList>
    </citation>
    <scope>NUCLEOTIDE SEQUENCE</scope>
    <source>
        <strain evidence="2">86</strain>
    </source>
</reference>
<proteinExistence type="predicted"/>
<keyword evidence="1" id="KW-1133">Transmembrane helix</keyword>
<dbReference type="EMBL" id="FLUO01000002">
    <property type="protein sequence ID" value="SBW11250.1"/>
    <property type="molecule type" value="Genomic_DNA"/>
</dbReference>
<keyword evidence="1" id="KW-0812">Transmembrane</keyword>
<sequence>MTLGRVLGWLLLGIAGLIAAAEGIVAVGTGAYDAIATGELWTLVTGHAPAFGLGGHAAWHDAVGQILLGWPAWTVIGLLGGSLVLACRPRRRRAEYREASMRFSSSPR</sequence>